<dbReference type="GO" id="GO:0005634">
    <property type="term" value="C:nucleus"/>
    <property type="evidence" value="ECO:0007669"/>
    <property type="project" value="TreeGrafter"/>
</dbReference>
<proteinExistence type="predicted"/>
<dbReference type="Gene3D" id="3.30.160.60">
    <property type="entry name" value="Classic Zinc Finger"/>
    <property type="match status" value="2"/>
</dbReference>
<evidence type="ECO:0000256" key="2">
    <source>
        <dbReference type="ARBA" id="ARBA00022737"/>
    </source>
</evidence>
<dbReference type="PANTHER" id="PTHR23057:SF0">
    <property type="entry name" value="JUXTAPOSED WITH ANOTHER ZINC FINGER PROTEIN 1"/>
    <property type="match status" value="1"/>
</dbReference>
<dbReference type="Proteomes" id="UP001211065">
    <property type="component" value="Unassembled WGS sequence"/>
</dbReference>
<evidence type="ECO:0000256" key="5">
    <source>
        <dbReference type="PROSITE-ProRule" id="PRU00042"/>
    </source>
</evidence>
<sequence>MTKHSLEVIQEKHLMEPPLKMLKTDTSPEEQYMNELAGNSTTKTPEEQHMLDLKSIAFFQPNLEFNHNTLHQPHHNGTNLSKRETEQQQLKSEQHTNSTQDMRIINHEKEDDNNTSSDSNNLNNSAAEEEEDFPWKKQHSQQHSPQMQLLNNNSAGIKPFKCEMPNCDKSYKKLNGLISHHYSVHVTIDLEDPKPFKCGNHGCNRSYRNANGLAYHLENAHSTMGEKPQLYNESNNDSSREELRKNSNSPVDFNDTSNKSFPCPYHGCDKVYKNSNGLSYHLSKGRTNGHDGQLDEDSKHSNQSDDSKNFHKIHQQHNLKVTQTSGRSPPNFKCSMCANSFMDYKE</sequence>
<gene>
    <name evidence="8" type="ORF">HK099_006617</name>
</gene>
<feature type="domain" description="C2H2-type" evidence="7">
    <location>
        <begin position="160"/>
        <end position="185"/>
    </location>
</feature>
<reference evidence="8" key="1">
    <citation type="submission" date="2020-05" db="EMBL/GenBank/DDBJ databases">
        <title>Phylogenomic resolution of chytrid fungi.</title>
        <authorList>
            <person name="Stajich J.E."/>
            <person name="Amses K."/>
            <person name="Simmons R."/>
            <person name="Seto K."/>
            <person name="Myers J."/>
            <person name="Bonds A."/>
            <person name="Quandt C.A."/>
            <person name="Barry K."/>
            <person name="Liu P."/>
            <person name="Grigoriev I."/>
            <person name="Longcore J.E."/>
            <person name="James T.Y."/>
        </authorList>
    </citation>
    <scope>NUCLEOTIDE SEQUENCE</scope>
    <source>
        <strain evidence="8">JEL0476</strain>
    </source>
</reference>
<evidence type="ECO:0000256" key="6">
    <source>
        <dbReference type="SAM" id="MobiDB-lite"/>
    </source>
</evidence>
<keyword evidence="2" id="KW-0677">Repeat</keyword>
<dbReference type="PROSITE" id="PS00028">
    <property type="entry name" value="ZINC_FINGER_C2H2_1"/>
    <property type="match status" value="2"/>
</dbReference>
<dbReference type="AlphaFoldDB" id="A0AAD5XYZ1"/>
<evidence type="ECO:0000313" key="9">
    <source>
        <dbReference type="Proteomes" id="UP001211065"/>
    </source>
</evidence>
<dbReference type="PROSITE" id="PS50157">
    <property type="entry name" value="ZINC_FINGER_C2H2_2"/>
    <property type="match status" value="2"/>
</dbReference>
<protein>
    <recommendedName>
        <fullName evidence="7">C2H2-type domain-containing protein</fullName>
    </recommendedName>
</protein>
<evidence type="ECO:0000256" key="3">
    <source>
        <dbReference type="ARBA" id="ARBA00022771"/>
    </source>
</evidence>
<accession>A0AAD5XYZ1</accession>
<feature type="region of interest" description="Disordered" evidence="6">
    <location>
        <begin position="67"/>
        <end position="144"/>
    </location>
</feature>
<evidence type="ECO:0000259" key="7">
    <source>
        <dbReference type="PROSITE" id="PS50157"/>
    </source>
</evidence>
<feature type="compositionally biased region" description="Polar residues" evidence="6">
    <location>
        <begin position="67"/>
        <end position="80"/>
    </location>
</feature>
<feature type="compositionally biased region" description="Polar residues" evidence="6">
    <location>
        <begin position="87"/>
        <end position="101"/>
    </location>
</feature>
<dbReference type="SUPFAM" id="SSF57667">
    <property type="entry name" value="beta-beta-alpha zinc fingers"/>
    <property type="match status" value="2"/>
</dbReference>
<dbReference type="InterPro" id="IPR036236">
    <property type="entry name" value="Znf_C2H2_sf"/>
</dbReference>
<dbReference type="InterPro" id="IPR051580">
    <property type="entry name" value="ZnF-Chromatin_assoc"/>
</dbReference>
<comment type="caution">
    <text evidence="8">The sequence shown here is derived from an EMBL/GenBank/DDBJ whole genome shotgun (WGS) entry which is preliminary data.</text>
</comment>
<name>A0AAD5XYZ1_9FUNG</name>
<keyword evidence="1" id="KW-0479">Metal-binding</keyword>
<dbReference type="PANTHER" id="PTHR23057">
    <property type="entry name" value="JUXTAPOSED WITH ANOTHER ZINC FINGER PROTEIN 1"/>
    <property type="match status" value="1"/>
</dbReference>
<dbReference type="EMBL" id="JADGJW010000584">
    <property type="protein sequence ID" value="KAJ3214899.1"/>
    <property type="molecule type" value="Genomic_DNA"/>
</dbReference>
<feature type="compositionally biased region" description="Low complexity" evidence="6">
    <location>
        <begin position="114"/>
        <end position="126"/>
    </location>
</feature>
<dbReference type="InterPro" id="IPR013087">
    <property type="entry name" value="Znf_C2H2_type"/>
</dbReference>
<feature type="compositionally biased region" description="Basic and acidic residues" evidence="6">
    <location>
        <begin position="288"/>
        <end position="308"/>
    </location>
</feature>
<keyword evidence="4" id="KW-0862">Zinc</keyword>
<evidence type="ECO:0000256" key="1">
    <source>
        <dbReference type="ARBA" id="ARBA00022723"/>
    </source>
</evidence>
<keyword evidence="3 5" id="KW-0863">Zinc-finger</keyword>
<feature type="region of interest" description="Disordered" evidence="6">
    <location>
        <begin position="282"/>
        <end position="308"/>
    </location>
</feature>
<feature type="compositionally biased region" description="Polar residues" evidence="6">
    <location>
        <begin position="246"/>
        <end position="256"/>
    </location>
</feature>
<evidence type="ECO:0000256" key="4">
    <source>
        <dbReference type="ARBA" id="ARBA00022833"/>
    </source>
</evidence>
<dbReference type="SMART" id="SM00355">
    <property type="entry name" value="ZnF_C2H2"/>
    <property type="match status" value="3"/>
</dbReference>
<feature type="region of interest" description="Disordered" evidence="6">
    <location>
        <begin position="223"/>
        <end position="256"/>
    </location>
</feature>
<keyword evidence="9" id="KW-1185">Reference proteome</keyword>
<dbReference type="GO" id="GO:0008270">
    <property type="term" value="F:zinc ion binding"/>
    <property type="evidence" value="ECO:0007669"/>
    <property type="project" value="UniProtKB-KW"/>
</dbReference>
<feature type="domain" description="C2H2-type" evidence="7">
    <location>
        <begin position="196"/>
        <end position="228"/>
    </location>
</feature>
<evidence type="ECO:0000313" key="8">
    <source>
        <dbReference type="EMBL" id="KAJ3214899.1"/>
    </source>
</evidence>
<organism evidence="8 9">
    <name type="scientific">Clydaea vesicula</name>
    <dbReference type="NCBI Taxonomy" id="447962"/>
    <lineage>
        <taxon>Eukaryota</taxon>
        <taxon>Fungi</taxon>
        <taxon>Fungi incertae sedis</taxon>
        <taxon>Chytridiomycota</taxon>
        <taxon>Chytridiomycota incertae sedis</taxon>
        <taxon>Chytridiomycetes</taxon>
        <taxon>Lobulomycetales</taxon>
        <taxon>Lobulomycetaceae</taxon>
        <taxon>Clydaea</taxon>
    </lineage>
</organism>